<evidence type="ECO:0000256" key="4">
    <source>
        <dbReference type="ARBA" id="ARBA00010525"/>
    </source>
</evidence>
<evidence type="ECO:0000313" key="21">
    <source>
        <dbReference type="EMBL" id="MBE2987080.1"/>
    </source>
</evidence>
<evidence type="ECO:0000256" key="7">
    <source>
        <dbReference type="ARBA" id="ARBA00013278"/>
    </source>
</evidence>
<dbReference type="InterPro" id="IPR003187">
    <property type="entry name" value="PLipase_A1"/>
</dbReference>
<accession>A0AAW3ZS88</accession>
<evidence type="ECO:0000313" key="23">
    <source>
        <dbReference type="Proteomes" id="UP000650616"/>
    </source>
</evidence>
<evidence type="ECO:0000256" key="12">
    <source>
        <dbReference type="ARBA" id="ARBA00022801"/>
    </source>
</evidence>
<sequence length="327" mass="37834">MKKFLVFVFCFQILLQANETSELFKKAQEFENIGDTVNAMRLYKQIAQNSLNQQNQILNNNDTNTTVAIVKPEQNLEKLILQNSQEPKDDEIQNILGLRLYHLNYLLPVSYSQNRPTNGKSRFETKFQFSVQKPLMTNAFKLNETLGIAYTQTSWWQTSSDSAPFRESNYKPEIYIDFDTQNSLKMLNISNIRAGLLHESNGKDKENSRSWNRLYAQARFDLGTLSVTPRIWSIVGDTNDNKNIENYIGVGDVNFSFAFKDHILNTMIRNNLHFDKTNRGAAQFDWLFPIFSTGIYGYVQFFTGYGESLIDYNKHTNKIAVGFTLLR</sequence>
<evidence type="ECO:0000256" key="2">
    <source>
        <dbReference type="ARBA" id="ARBA00001604"/>
    </source>
</evidence>
<comment type="catalytic activity">
    <reaction evidence="2">
        <text>a 1,2-diacyl-sn-glycero-3-phosphocholine + H2O = a 1-acyl-sn-glycero-3-phosphocholine + a fatty acid + H(+)</text>
        <dbReference type="Rhea" id="RHEA:15801"/>
        <dbReference type="ChEBI" id="CHEBI:15377"/>
        <dbReference type="ChEBI" id="CHEBI:15378"/>
        <dbReference type="ChEBI" id="CHEBI:28868"/>
        <dbReference type="ChEBI" id="CHEBI:57643"/>
        <dbReference type="ChEBI" id="CHEBI:58168"/>
        <dbReference type="EC" id="3.1.1.4"/>
    </reaction>
</comment>
<dbReference type="GO" id="GO:0009279">
    <property type="term" value="C:cell outer membrane"/>
    <property type="evidence" value="ECO:0007669"/>
    <property type="project" value="UniProtKB-SubCell"/>
</dbReference>
<keyword evidence="14" id="KW-0442">Lipid degradation</keyword>
<dbReference type="GO" id="GO:0008970">
    <property type="term" value="F:phospholipase A1 activity"/>
    <property type="evidence" value="ECO:0007669"/>
    <property type="project" value="UniProtKB-EC"/>
</dbReference>
<dbReference type="EMBL" id="LIWG01000003">
    <property type="protein sequence ID" value="MBE3607910.1"/>
    <property type="molecule type" value="Genomic_DNA"/>
</dbReference>
<evidence type="ECO:0000256" key="9">
    <source>
        <dbReference type="ARBA" id="ARBA00022692"/>
    </source>
</evidence>
<dbReference type="GO" id="GO:0004623">
    <property type="term" value="F:phospholipase A2 activity"/>
    <property type="evidence" value="ECO:0007669"/>
    <property type="project" value="UniProtKB-EC"/>
</dbReference>
<reference evidence="21 24" key="2">
    <citation type="submission" date="2020-10" db="EMBL/GenBank/DDBJ databases">
        <title>Campylobacter californiensis sp. nov. isolated from cattle and feral swine in California.</title>
        <authorList>
            <person name="Miller W.G."/>
        </authorList>
    </citation>
    <scope>NUCLEOTIDE SEQUENCE [LARGE SCALE GENOMIC DNA]</scope>
    <source>
        <strain evidence="21 24">RM12919</strain>
    </source>
</reference>
<keyword evidence="10 20" id="KW-0479">Metal-binding</keyword>
<evidence type="ECO:0000256" key="18">
    <source>
        <dbReference type="ARBA" id="ARBA00032375"/>
    </source>
</evidence>
<gene>
    <name evidence="21" type="ORF">CCAL12919_08125</name>
    <name evidence="22" type="ORF">CCAL9337_04085</name>
</gene>
<keyword evidence="11" id="KW-0732">Signal</keyword>
<feature type="active site" description="Nucleophile" evidence="19">
    <location>
        <position position="200"/>
    </location>
</feature>
<dbReference type="Proteomes" id="UP001318760">
    <property type="component" value="Unassembled WGS sequence"/>
</dbReference>
<dbReference type="InterPro" id="IPR036541">
    <property type="entry name" value="PLipase_A1_sf"/>
</dbReference>
<organism evidence="22 23">
    <name type="scientific">Campylobacter californiensis</name>
    <dbReference type="NCBI Taxonomy" id="1032243"/>
    <lineage>
        <taxon>Bacteria</taxon>
        <taxon>Pseudomonadati</taxon>
        <taxon>Campylobacterota</taxon>
        <taxon>Epsilonproteobacteria</taxon>
        <taxon>Campylobacterales</taxon>
        <taxon>Campylobacteraceae</taxon>
        <taxon>Campylobacter</taxon>
    </lineage>
</organism>
<dbReference type="SUPFAM" id="SSF56931">
    <property type="entry name" value="Outer membrane phospholipase A (OMPLA)"/>
    <property type="match status" value="1"/>
</dbReference>
<dbReference type="EC" id="3.1.1.4" evidence="7"/>
<evidence type="ECO:0000313" key="22">
    <source>
        <dbReference type="EMBL" id="MBE3607910.1"/>
    </source>
</evidence>
<dbReference type="Gene3D" id="2.40.230.10">
    <property type="entry name" value="Phospholipase A1"/>
    <property type="match status" value="1"/>
</dbReference>
<dbReference type="PRINTS" id="PR01486">
    <property type="entry name" value="PHPHLIPASEA1"/>
</dbReference>
<evidence type="ECO:0000256" key="8">
    <source>
        <dbReference type="ARBA" id="ARBA00022452"/>
    </source>
</evidence>
<dbReference type="RefSeq" id="WP_170015945.1">
    <property type="nucleotide sequence ID" value="NZ_CP012545.1"/>
</dbReference>
<protein>
    <recommendedName>
        <fullName evidence="18">Phosphatidylcholine 1-acylhydrolase</fullName>
        <ecNumber evidence="6">3.1.1.32</ecNumber>
        <ecNumber evidence="7">3.1.1.4</ecNumber>
    </recommendedName>
</protein>
<dbReference type="Proteomes" id="UP000650616">
    <property type="component" value="Unassembled WGS sequence"/>
</dbReference>
<evidence type="ECO:0000256" key="6">
    <source>
        <dbReference type="ARBA" id="ARBA00013179"/>
    </source>
</evidence>
<evidence type="ECO:0000256" key="19">
    <source>
        <dbReference type="PIRSR" id="PIRSR603187-1"/>
    </source>
</evidence>
<proteinExistence type="inferred from homology"/>
<evidence type="ECO:0000256" key="11">
    <source>
        <dbReference type="ARBA" id="ARBA00022729"/>
    </source>
</evidence>
<evidence type="ECO:0000256" key="5">
    <source>
        <dbReference type="ARBA" id="ARBA00011702"/>
    </source>
</evidence>
<keyword evidence="16" id="KW-0472">Membrane</keyword>
<comment type="caution">
    <text evidence="22">The sequence shown here is derived from an EMBL/GenBank/DDBJ whole genome shotgun (WGS) entry which is preliminary data.</text>
</comment>
<evidence type="ECO:0000256" key="20">
    <source>
        <dbReference type="PIRSR" id="PIRSR603187-2"/>
    </source>
</evidence>
<feature type="binding site" description="in dimeric form" evidence="20">
    <location>
        <position position="208"/>
    </location>
    <ligand>
        <name>Ca(2+)</name>
        <dbReference type="ChEBI" id="CHEBI:29108"/>
        <label>1</label>
    </ligand>
</feature>
<feature type="active site" description="Proton acceptor" evidence="19">
    <location>
        <position position="198"/>
    </location>
</feature>
<keyword evidence="13 20" id="KW-0106">Calcium</keyword>
<evidence type="ECO:0000256" key="10">
    <source>
        <dbReference type="ARBA" id="ARBA00022723"/>
    </source>
</evidence>
<dbReference type="PANTHER" id="PTHR40457">
    <property type="entry name" value="PHOSPHOLIPASE A1"/>
    <property type="match status" value="1"/>
</dbReference>
<dbReference type="Pfam" id="PF02253">
    <property type="entry name" value="PLA1"/>
    <property type="match status" value="1"/>
</dbReference>
<evidence type="ECO:0000256" key="16">
    <source>
        <dbReference type="ARBA" id="ARBA00023136"/>
    </source>
</evidence>
<feature type="binding site" description="in dimeric form" evidence="20">
    <location>
        <position position="240"/>
    </location>
    <ligand>
        <name>Ca(2+)</name>
        <dbReference type="ChEBI" id="CHEBI:29108"/>
        <label>1</label>
    </ligand>
</feature>
<evidence type="ECO:0000256" key="3">
    <source>
        <dbReference type="ARBA" id="ARBA00004571"/>
    </source>
</evidence>
<evidence type="ECO:0000256" key="14">
    <source>
        <dbReference type="ARBA" id="ARBA00022963"/>
    </source>
</evidence>
<evidence type="ECO:0000256" key="15">
    <source>
        <dbReference type="ARBA" id="ARBA00023098"/>
    </source>
</evidence>
<comment type="catalytic activity">
    <reaction evidence="1">
        <text>a 1,2-diacyl-sn-glycero-3-phosphocholine + H2O = a 2-acyl-sn-glycero-3-phosphocholine + a fatty acid + H(+)</text>
        <dbReference type="Rhea" id="RHEA:18689"/>
        <dbReference type="ChEBI" id="CHEBI:15377"/>
        <dbReference type="ChEBI" id="CHEBI:15378"/>
        <dbReference type="ChEBI" id="CHEBI:28868"/>
        <dbReference type="ChEBI" id="CHEBI:57643"/>
        <dbReference type="ChEBI" id="CHEBI:57875"/>
        <dbReference type="EC" id="3.1.1.32"/>
    </reaction>
</comment>
<evidence type="ECO:0000256" key="13">
    <source>
        <dbReference type="ARBA" id="ARBA00022837"/>
    </source>
</evidence>
<evidence type="ECO:0000313" key="24">
    <source>
        <dbReference type="Proteomes" id="UP001318760"/>
    </source>
</evidence>
<dbReference type="PANTHER" id="PTHR40457:SF1">
    <property type="entry name" value="PHOSPHOLIPASE A1"/>
    <property type="match status" value="1"/>
</dbReference>
<keyword evidence="9" id="KW-0812">Transmembrane</keyword>
<feature type="binding site" description="in dimeric form" evidence="20">
    <location>
        <position position="162"/>
    </location>
    <ligand>
        <name>Ca(2+)</name>
        <dbReference type="ChEBI" id="CHEBI:29108"/>
        <label>1</label>
    </ligand>
</feature>
<keyword evidence="23" id="KW-1185">Reference proteome</keyword>
<keyword evidence="12" id="KW-0378">Hydrolase</keyword>
<dbReference type="EMBL" id="JADBHS010000017">
    <property type="protein sequence ID" value="MBE2987080.1"/>
    <property type="molecule type" value="Genomic_DNA"/>
</dbReference>
<keyword evidence="17" id="KW-0998">Cell outer membrane</keyword>
<dbReference type="AlphaFoldDB" id="A0AAW3ZS88"/>
<dbReference type="GO" id="GO:0046872">
    <property type="term" value="F:metal ion binding"/>
    <property type="evidence" value="ECO:0007669"/>
    <property type="project" value="UniProtKB-KW"/>
</dbReference>
<evidence type="ECO:0000256" key="17">
    <source>
        <dbReference type="ARBA" id="ARBA00023237"/>
    </source>
</evidence>
<dbReference type="EC" id="3.1.1.32" evidence="6"/>
<keyword evidence="8" id="KW-1134">Transmembrane beta strand</keyword>
<comment type="similarity">
    <text evidence="4">Belongs to the phospholipase A1 family.</text>
</comment>
<evidence type="ECO:0000256" key="1">
    <source>
        <dbReference type="ARBA" id="ARBA00000111"/>
    </source>
</evidence>
<comment type="subcellular location">
    <subcellularLocation>
        <location evidence="3">Cell outer membrane</location>
        <topology evidence="3">Multi-pass membrane protein</topology>
    </subcellularLocation>
</comment>
<name>A0AAW3ZS88_9BACT</name>
<dbReference type="GO" id="GO:0016042">
    <property type="term" value="P:lipid catabolic process"/>
    <property type="evidence" value="ECO:0007669"/>
    <property type="project" value="UniProtKB-KW"/>
</dbReference>
<reference evidence="22 23" key="1">
    <citation type="submission" date="2015-08" db="EMBL/GenBank/DDBJ databases">
        <title>Comparative genomics of the Campylobacter concisus group.</title>
        <authorList>
            <person name="Yee E."/>
            <person name="Chapman M.H."/>
            <person name="Huynh S."/>
            <person name="Bono J.L."/>
            <person name="On S.L."/>
            <person name="St Leger J."/>
            <person name="Foster G."/>
            <person name="Parker C.T."/>
            <person name="Miller W.G."/>
        </authorList>
    </citation>
    <scope>NUCLEOTIDE SEQUENCE [LARGE SCALE GENOMIC DNA]</scope>
    <source>
        <strain evidence="22 23">RM9337</strain>
    </source>
</reference>
<comment type="subunit">
    <text evidence="5">Homodimer; dimerization is reversible, and the dimeric form is the active one.</text>
</comment>
<comment type="cofactor">
    <cofactor evidence="20">
        <name>Ca(2+)</name>
        <dbReference type="ChEBI" id="CHEBI:29108"/>
    </cofactor>
    <text evidence="20">Binds 1 Ca(2+) ion per monomer.</text>
</comment>
<keyword evidence="15" id="KW-0443">Lipid metabolism</keyword>